<organism evidence="2 3">
    <name type="scientific">Akanthomyces muscarius</name>
    <name type="common">Entomopathogenic fungus</name>
    <name type="synonym">Lecanicillium muscarium</name>
    <dbReference type="NCBI Taxonomy" id="2231603"/>
    <lineage>
        <taxon>Eukaryota</taxon>
        <taxon>Fungi</taxon>
        <taxon>Dikarya</taxon>
        <taxon>Ascomycota</taxon>
        <taxon>Pezizomycotina</taxon>
        <taxon>Sordariomycetes</taxon>
        <taxon>Hypocreomycetidae</taxon>
        <taxon>Hypocreales</taxon>
        <taxon>Cordycipitaceae</taxon>
        <taxon>Akanthomyces</taxon>
    </lineage>
</organism>
<protein>
    <submittedName>
        <fullName evidence="2">Uncharacterized protein</fullName>
    </submittedName>
</protein>
<dbReference type="RefSeq" id="XP_056056310.1">
    <property type="nucleotide sequence ID" value="XM_056201671.1"/>
</dbReference>
<evidence type="ECO:0000313" key="2">
    <source>
        <dbReference type="EMBL" id="KAJ4157943.1"/>
    </source>
</evidence>
<dbReference type="AlphaFoldDB" id="A0A9W8UPQ0"/>
<dbReference type="Proteomes" id="UP001144673">
    <property type="component" value="Unassembled WGS sequence"/>
</dbReference>
<keyword evidence="1" id="KW-0812">Transmembrane</keyword>
<keyword evidence="3" id="KW-1185">Reference proteome</keyword>
<dbReference type="EMBL" id="JAJHUN010000006">
    <property type="protein sequence ID" value="KAJ4157943.1"/>
    <property type="molecule type" value="Genomic_DNA"/>
</dbReference>
<keyword evidence="1" id="KW-1133">Transmembrane helix</keyword>
<dbReference type="KEGG" id="amus:LMH87_008495"/>
<evidence type="ECO:0000256" key="1">
    <source>
        <dbReference type="SAM" id="Phobius"/>
    </source>
</evidence>
<gene>
    <name evidence="2" type="ORF">LMH87_008495</name>
</gene>
<keyword evidence="1" id="KW-0472">Membrane</keyword>
<evidence type="ECO:0000313" key="3">
    <source>
        <dbReference type="Proteomes" id="UP001144673"/>
    </source>
</evidence>
<comment type="caution">
    <text evidence="2">The sequence shown here is derived from an EMBL/GenBank/DDBJ whole genome shotgun (WGS) entry which is preliminary data.</text>
</comment>
<reference evidence="2" key="1">
    <citation type="journal article" date="2023" name="Access Microbiol">
        <title>De-novo genome assembly for Akanthomyces muscarius, a biocontrol agent of insect agricultural pests.</title>
        <authorList>
            <person name="Erdos Z."/>
            <person name="Studholme D.J."/>
            <person name="Raymond B."/>
            <person name="Sharma M."/>
        </authorList>
    </citation>
    <scope>NUCLEOTIDE SEQUENCE</scope>
    <source>
        <strain evidence="2">Ve6</strain>
    </source>
</reference>
<feature type="transmembrane region" description="Helical" evidence="1">
    <location>
        <begin position="56"/>
        <end position="75"/>
    </location>
</feature>
<accession>A0A9W8UPQ0</accession>
<dbReference type="GeneID" id="80895654"/>
<name>A0A9W8UPQ0_AKAMU</name>
<proteinExistence type="predicted"/>
<sequence>MPTRLNAQYPSRQCTWHRNLDSQLVVVIAFVVNAHVEKLPHWNGELIAAIKYYPQFVVIGLAVLAFYLVPSVEAVNRRGQVKVLRHVPKDGFRSIPPRAARIPEHLPAVALILKVHAHLPGRA</sequence>